<evidence type="ECO:0000313" key="8">
    <source>
        <dbReference type="Proteomes" id="UP000615446"/>
    </source>
</evidence>
<feature type="transmembrane region" description="Helical" evidence="6">
    <location>
        <begin position="55"/>
        <end position="74"/>
    </location>
</feature>
<sequence>MVKNELTSTKAYDEGLIFGKTSEVLNSISMFCAFLVICAIICLRKKHKKISNRVSLRLQFYISIVDMFFAAFQIMTVNSNPPGNWVCQVSPWGFVFTALLGCFFSVAIAFNLQVIFVHNYLSTRQFEKFYVIVPILLAFTLSIVPVIFDALGFDKEEVSCWYKHGNTVGSFIWQWTTLHGWIILSVLYCAYSVFTIIRRLHQANNYIKEMNRSSPNNTSSHNSFIMNHRYKRQLMINQAVKRIVLYPIVPIVTFLFNINATLVFFIAKHNIFVFQMLANAGTSSQGMLNALAFCFDPAMKKVWNECFCDFRSFFITKNDDIEKKFDDEKKFNNDNNKIIQSITTVTVITTVNQSNNENNGNGDGGGDNGNDNGSSSNGDDNGDGNNIINDNNTSSDNTIVIDLPKDDEYILALL</sequence>
<comment type="subcellular location">
    <subcellularLocation>
        <location evidence="1">Membrane</location>
        <topology evidence="1">Multi-pass membrane protein</topology>
    </subcellularLocation>
</comment>
<evidence type="ECO:0000256" key="4">
    <source>
        <dbReference type="ARBA" id="ARBA00023136"/>
    </source>
</evidence>
<dbReference type="GO" id="GO:0004930">
    <property type="term" value="F:G protein-coupled receptor activity"/>
    <property type="evidence" value="ECO:0007669"/>
    <property type="project" value="TreeGrafter"/>
</dbReference>
<name>A0A8H3MFY7_9GLOM</name>
<feature type="transmembrane region" description="Helical" evidence="6">
    <location>
        <begin position="129"/>
        <end position="148"/>
    </location>
</feature>
<feature type="transmembrane region" description="Helical" evidence="6">
    <location>
        <begin position="94"/>
        <end position="117"/>
    </location>
</feature>
<dbReference type="EMBL" id="BLAL01000304">
    <property type="protein sequence ID" value="GET02089.1"/>
    <property type="molecule type" value="Genomic_DNA"/>
</dbReference>
<proteinExistence type="predicted"/>
<keyword evidence="4 6" id="KW-0472">Membrane</keyword>
<dbReference type="GO" id="GO:0007189">
    <property type="term" value="P:adenylate cyclase-activating G protein-coupled receptor signaling pathway"/>
    <property type="evidence" value="ECO:0007669"/>
    <property type="project" value="TreeGrafter"/>
</dbReference>
<evidence type="ECO:0000256" key="2">
    <source>
        <dbReference type="ARBA" id="ARBA00022692"/>
    </source>
</evidence>
<organism evidence="7 8">
    <name type="scientific">Rhizophagus clarus</name>
    <dbReference type="NCBI Taxonomy" id="94130"/>
    <lineage>
        <taxon>Eukaryota</taxon>
        <taxon>Fungi</taxon>
        <taxon>Fungi incertae sedis</taxon>
        <taxon>Mucoromycota</taxon>
        <taxon>Glomeromycotina</taxon>
        <taxon>Glomeromycetes</taxon>
        <taxon>Glomerales</taxon>
        <taxon>Glomeraceae</taxon>
        <taxon>Rhizophagus</taxon>
    </lineage>
</organism>
<evidence type="ECO:0000256" key="6">
    <source>
        <dbReference type="SAM" id="Phobius"/>
    </source>
</evidence>
<feature type="transmembrane region" description="Helical" evidence="6">
    <location>
        <begin position="243"/>
        <end position="267"/>
    </location>
</feature>
<reference evidence="7" key="1">
    <citation type="submission" date="2019-10" db="EMBL/GenBank/DDBJ databases">
        <title>Conservation and host-specific expression of non-tandemly repeated heterogenous ribosome RNA gene in arbuscular mycorrhizal fungi.</title>
        <authorList>
            <person name="Maeda T."/>
            <person name="Kobayashi Y."/>
            <person name="Nakagawa T."/>
            <person name="Ezawa T."/>
            <person name="Yamaguchi K."/>
            <person name="Bino T."/>
            <person name="Nishimoto Y."/>
            <person name="Shigenobu S."/>
            <person name="Kawaguchi M."/>
        </authorList>
    </citation>
    <scope>NUCLEOTIDE SEQUENCE</scope>
    <source>
        <strain evidence="7">HR1</strain>
    </source>
</reference>
<feature type="region of interest" description="Disordered" evidence="5">
    <location>
        <begin position="353"/>
        <end position="399"/>
    </location>
</feature>
<feature type="compositionally biased region" description="Low complexity" evidence="5">
    <location>
        <begin position="369"/>
        <end position="397"/>
    </location>
</feature>
<protein>
    <submittedName>
        <fullName evidence="7">G-protein coupled receptor 1-like</fullName>
    </submittedName>
</protein>
<evidence type="ECO:0000313" key="7">
    <source>
        <dbReference type="EMBL" id="GET02089.1"/>
    </source>
</evidence>
<evidence type="ECO:0000256" key="3">
    <source>
        <dbReference type="ARBA" id="ARBA00022989"/>
    </source>
</evidence>
<dbReference type="GO" id="GO:0005886">
    <property type="term" value="C:plasma membrane"/>
    <property type="evidence" value="ECO:0007669"/>
    <property type="project" value="TreeGrafter"/>
</dbReference>
<keyword evidence="7" id="KW-0675">Receptor</keyword>
<dbReference type="AlphaFoldDB" id="A0A8H3MFY7"/>
<evidence type="ECO:0000256" key="1">
    <source>
        <dbReference type="ARBA" id="ARBA00004141"/>
    </source>
</evidence>
<feature type="transmembrane region" description="Helical" evidence="6">
    <location>
        <begin position="178"/>
        <end position="197"/>
    </location>
</feature>
<feature type="transmembrane region" description="Helical" evidence="6">
    <location>
        <begin position="24"/>
        <end position="43"/>
    </location>
</feature>
<dbReference type="PANTHER" id="PTHR23112">
    <property type="entry name" value="G PROTEIN-COUPLED RECEPTOR 157-RELATED"/>
    <property type="match status" value="1"/>
</dbReference>
<dbReference type="SUPFAM" id="SSF81321">
    <property type="entry name" value="Family A G protein-coupled receptor-like"/>
    <property type="match status" value="1"/>
</dbReference>
<dbReference type="PANTHER" id="PTHR23112:SF0">
    <property type="entry name" value="TRANSMEMBRANE PROTEIN 116"/>
    <property type="match status" value="1"/>
</dbReference>
<dbReference type="OrthoDB" id="3251871at2759"/>
<gene>
    <name evidence="7" type="ORF">RCL2_002846900</name>
</gene>
<dbReference type="Gene3D" id="1.20.1070.10">
    <property type="entry name" value="Rhodopsin 7-helix transmembrane proteins"/>
    <property type="match status" value="1"/>
</dbReference>
<dbReference type="Proteomes" id="UP000615446">
    <property type="component" value="Unassembled WGS sequence"/>
</dbReference>
<accession>A0A8H3MFY7</accession>
<keyword evidence="2 6" id="KW-0812">Transmembrane</keyword>
<comment type="caution">
    <text evidence="7">The sequence shown here is derived from an EMBL/GenBank/DDBJ whole genome shotgun (WGS) entry which is preliminary data.</text>
</comment>
<keyword evidence="3 6" id="KW-1133">Transmembrane helix</keyword>
<evidence type="ECO:0000256" key="5">
    <source>
        <dbReference type="SAM" id="MobiDB-lite"/>
    </source>
</evidence>